<dbReference type="EMBL" id="WPHG01000002">
    <property type="protein sequence ID" value="MVA97229.1"/>
    <property type="molecule type" value="Genomic_DNA"/>
</dbReference>
<evidence type="ECO:0000256" key="3">
    <source>
        <dbReference type="ARBA" id="ARBA00022448"/>
    </source>
</evidence>
<comment type="caution">
    <text evidence="11">The sequence shown here is derived from an EMBL/GenBank/DDBJ whole genome shotgun (WGS) entry which is preliminary data.</text>
</comment>
<keyword evidence="5" id="KW-0997">Cell inner membrane</keyword>
<evidence type="ECO:0000313" key="12">
    <source>
        <dbReference type="Proteomes" id="UP000463224"/>
    </source>
</evidence>
<dbReference type="PANTHER" id="PTHR30614:SF10">
    <property type="entry name" value="ARGININE ABC TRANSPORTER PERMEASE PROTEIN ARTM"/>
    <property type="match status" value="1"/>
</dbReference>
<dbReference type="Pfam" id="PF00528">
    <property type="entry name" value="BPD_transp_1"/>
    <property type="match status" value="1"/>
</dbReference>
<name>A0A844QHM1_9HYPH</name>
<dbReference type="GO" id="GO:0006865">
    <property type="term" value="P:amino acid transport"/>
    <property type="evidence" value="ECO:0007669"/>
    <property type="project" value="TreeGrafter"/>
</dbReference>
<organism evidence="11 12">
    <name type="scientific">Nitratireductor arenosus</name>
    <dbReference type="NCBI Taxonomy" id="2682096"/>
    <lineage>
        <taxon>Bacteria</taxon>
        <taxon>Pseudomonadati</taxon>
        <taxon>Pseudomonadota</taxon>
        <taxon>Alphaproteobacteria</taxon>
        <taxon>Hyphomicrobiales</taxon>
        <taxon>Phyllobacteriaceae</taxon>
        <taxon>Nitratireductor</taxon>
    </lineage>
</organism>
<evidence type="ECO:0000259" key="10">
    <source>
        <dbReference type="PROSITE" id="PS50928"/>
    </source>
</evidence>
<keyword evidence="4" id="KW-1003">Cell membrane</keyword>
<evidence type="ECO:0000256" key="8">
    <source>
        <dbReference type="ARBA" id="ARBA00023136"/>
    </source>
</evidence>
<evidence type="ECO:0000256" key="7">
    <source>
        <dbReference type="ARBA" id="ARBA00022989"/>
    </source>
</evidence>
<evidence type="ECO:0000256" key="2">
    <source>
        <dbReference type="ARBA" id="ARBA00010072"/>
    </source>
</evidence>
<dbReference type="CDD" id="cd06261">
    <property type="entry name" value="TM_PBP2"/>
    <property type="match status" value="1"/>
</dbReference>
<keyword evidence="8 9" id="KW-0472">Membrane</keyword>
<dbReference type="GO" id="GO:0043190">
    <property type="term" value="C:ATP-binding cassette (ABC) transporter complex"/>
    <property type="evidence" value="ECO:0007669"/>
    <property type="project" value="InterPro"/>
</dbReference>
<sequence>MANVIEVTGKPLPPLRAWLKPHRIVLIAIALALAAYAGWTMRWDWIPDYAPLAVEGLWRTLWLLVVTCMLGFALAVPLGLAQAAGPAYLALPARAFCTVIRGTPLLLQLWLLYFGLGSLFPQFPWIRGSELWPYLRQAWPYAVLALTMSFAGYEGEVMRGAFAGVPRGQLESARAFGMSRWKIFRRIWLPQAIQRALPTLAGETVLQLKATPLVATITVVDIYAVSSRVRQDTFIIFEPLLLLALVYLVITGLIVLAFRRLEARVPARLG</sequence>
<evidence type="ECO:0000256" key="1">
    <source>
        <dbReference type="ARBA" id="ARBA00004429"/>
    </source>
</evidence>
<reference evidence="11 12" key="1">
    <citation type="submission" date="2019-12" db="EMBL/GenBank/DDBJ databases">
        <title>Nitratireductor arenosus sp. nov., Isolated from sea sand, Jeju island, South Korea.</title>
        <authorList>
            <person name="Kim W."/>
        </authorList>
    </citation>
    <scope>NUCLEOTIDE SEQUENCE [LARGE SCALE GENOMIC DNA]</scope>
    <source>
        <strain evidence="11 12">CAU 1489</strain>
    </source>
</reference>
<keyword evidence="12" id="KW-1185">Reference proteome</keyword>
<dbReference type="InterPro" id="IPR035906">
    <property type="entry name" value="MetI-like_sf"/>
</dbReference>
<evidence type="ECO:0000256" key="6">
    <source>
        <dbReference type="ARBA" id="ARBA00022692"/>
    </source>
</evidence>
<comment type="similarity">
    <text evidence="2">Belongs to the binding-protein-dependent transport system permease family. HisMQ subfamily.</text>
</comment>
<keyword evidence="6 9" id="KW-0812">Transmembrane</keyword>
<evidence type="ECO:0000256" key="9">
    <source>
        <dbReference type="RuleBase" id="RU363032"/>
    </source>
</evidence>
<evidence type="ECO:0000313" key="11">
    <source>
        <dbReference type="EMBL" id="MVA97229.1"/>
    </source>
</evidence>
<keyword evidence="7 9" id="KW-1133">Transmembrane helix</keyword>
<feature type="transmembrane region" description="Helical" evidence="9">
    <location>
        <begin position="61"/>
        <end position="84"/>
    </location>
</feature>
<dbReference type="GO" id="GO:0022857">
    <property type="term" value="F:transmembrane transporter activity"/>
    <property type="evidence" value="ECO:0007669"/>
    <property type="project" value="InterPro"/>
</dbReference>
<proteinExistence type="inferred from homology"/>
<evidence type="ECO:0000256" key="5">
    <source>
        <dbReference type="ARBA" id="ARBA00022519"/>
    </source>
</evidence>
<comment type="subcellular location">
    <subcellularLocation>
        <location evidence="1">Cell inner membrane</location>
        <topology evidence="1">Multi-pass membrane protein</topology>
    </subcellularLocation>
    <subcellularLocation>
        <location evidence="9">Cell membrane</location>
        <topology evidence="9">Multi-pass membrane protein</topology>
    </subcellularLocation>
</comment>
<dbReference type="SUPFAM" id="SSF161098">
    <property type="entry name" value="MetI-like"/>
    <property type="match status" value="1"/>
</dbReference>
<dbReference type="InterPro" id="IPR043429">
    <property type="entry name" value="ArtM/GltK/GlnP/TcyL/YhdX-like"/>
</dbReference>
<dbReference type="InterPro" id="IPR010065">
    <property type="entry name" value="AA_ABC_transptr_permease_3TM"/>
</dbReference>
<dbReference type="RefSeq" id="WP_156712207.1">
    <property type="nucleotide sequence ID" value="NZ_WPHG01000002.1"/>
</dbReference>
<dbReference type="AlphaFoldDB" id="A0A844QHM1"/>
<dbReference type="Gene3D" id="1.10.3720.10">
    <property type="entry name" value="MetI-like"/>
    <property type="match status" value="1"/>
</dbReference>
<accession>A0A844QHM1</accession>
<dbReference type="PROSITE" id="PS50928">
    <property type="entry name" value="ABC_TM1"/>
    <property type="match status" value="1"/>
</dbReference>
<keyword evidence="3 9" id="KW-0813">Transport</keyword>
<dbReference type="NCBIfam" id="TIGR01726">
    <property type="entry name" value="HEQRo_perm_3TM"/>
    <property type="match status" value="1"/>
</dbReference>
<feature type="transmembrane region" description="Helical" evidence="9">
    <location>
        <begin position="105"/>
        <end position="126"/>
    </location>
</feature>
<feature type="domain" description="ABC transmembrane type-1" evidence="10">
    <location>
        <begin position="57"/>
        <end position="258"/>
    </location>
</feature>
<dbReference type="PANTHER" id="PTHR30614">
    <property type="entry name" value="MEMBRANE COMPONENT OF AMINO ACID ABC TRANSPORTER"/>
    <property type="match status" value="1"/>
</dbReference>
<feature type="transmembrane region" description="Helical" evidence="9">
    <location>
        <begin position="234"/>
        <end position="258"/>
    </location>
</feature>
<feature type="transmembrane region" description="Helical" evidence="9">
    <location>
        <begin position="24"/>
        <end position="41"/>
    </location>
</feature>
<gene>
    <name evidence="11" type="ORF">GN330_08215</name>
</gene>
<dbReference type="Proteomes" id="UP000463224">
    <property type="component" value="Unassembled WGS sequence"/>
</dbReference>
<protein>
    <submittedName>
        <fullName evidence="11">ABC transporter permease subunit</fullName>
    </submittedName>
</protein>
<dbReference type="InterPro" id="IPR000515">
    <property type="entry name" value="MetI-like"/>
</dbReference>
<evidence type="ECO:0000256" key="4">
    <source>
        <dbReference type="ARBA" id="ARBA00022475"/>
    </source>
</evidence>